<dbReference type="Pfam" id="PF02631">
    <property type="entry name" value="RecX_HTH2"/>
    <property type="match status" value="1"/>
</dbReference>
<dbReference type="PANTHER" id="PTHR33602">
    <property type="entry name" value="REGULATORY PROTEIN RECX FAMILY PROTEIN"/>
    <property type="match status" value="1"/>
</dbReference>
<dbReference type="GO" id="GO:0005737">
    <property type="term" value="C:cytoplasm"/>
    <property type="evidence" value="ECO:0007669"/>
    <property type="project" value="UniProtKB-SubCell"/>
</dbReference>
<dbReference type="InterPro" id="IPR053924">
    <property type="entry name" value="RecX_HTH_2nd"/>
</dbReference>
<dbReference type="PANTHER" id="PTHR33602:SF1">
    <property type="entry name" value="REGULATORY PROTEIN RECX FAMILY PROTEIN"/>
    <property type="match status" value="1"/>
</dbReference>
<protein>
    <recommendedName>
        <fullName evidence="3 5">Regulatory protein RecX</fullName>
    </recommendedName>
</protein>
<feature type="domain" description="RecX second three-helical" evidence="6">
    <location>
        <begin position="122"/>
        <end position="163"/>
    </location>
</feature>
<comment type="caution">
    <text evidence="9">The sequence shown here is derived from an EMBL/GenBank/DDBJ whole genome shotgun (WGS) entry which is preliminary data.</text>
</comment>
<reference evidence="9 10" key="1">
    <citation type="journal article" date="2016" name="Nat. Commun.">
        <title>Thousands of microbial genomes shed light on interconnected biogeochemical processes in an aquifer system.</title>
        <authorList>
            <person name="Anantharaman K."/>
            <person name="Brown C.T."/>
            <person name="Hug L.A."/>
            <person name="Sharon I."/>
            <person name="Castelle C.J."/>
            <person name="Probst A.J."/>
            <person name="Thomas B.C."/>
            <person name="Singh A."/>
            <person name="Wilkins M.J."/>
            <person name="Karaoz U."/>
            <person name="Brodie E.L."/>
            <person name="Williams K.H."/>
            <person name="Hubbard S.S."/>
            <person name="Banfield J.F."/>
        </authorList>
    </citation>
    <scope>NUCLEOTIDE SEQUENCE [LARGE SCALE GENOMIC DNA]</scope>
</reference>
<evidence type="ECO:0000259" key="7">
    <source>
        <dbReference type="Pfam" id="PF21981"/>
    </source>
</evidence>
<evidence type="ECO:0000259" key="6">
    <source>
        <dbReference type="Pfam" id="PF02631"/>
    </source>
</evidence>
<dbReference type="Pfam" id="PF21981">
    <property type="entry name" value="RecX_HTH3"/>
    <property type="match status" value="1"/>
</dbReference>
<evidence type="ECO:0000256" key="1">
    <source>
        <dbReference type="ARBA" id="ARBA00004496"/>
    </source>
</evidence>
<dbReference type="Gene3D" id="1.10.10.10">
    <property type="entry name" value="Winged helix-like DNA-binding domain superfamily/Winged helix DNA-binding domain"/>
    <property type="match status" value="3"/>
</dbReference>
<dbReference type="HAMAP" id="MF_01114">
    <property type="entry name" value="RecX"/>
    <property type="match status" value="1"/>
</dbReference>
<dbReference type="Proteomes" id="UP000176631">
    <property type="component" value="Unassembled WGS sequence"/>
</dbReference>
<comment type="function">
    <text evidence="5">Modulates RecA activity.</text>
</comment>
<organism evidence="9 10">
    <name type="scientific">Candidatus Woykebacteria bacterium RBG_13_40_15</name>
    <dbReference type="NCBI Taxonomy" id="1802593"/>
    <lineage>
        <taxon>Bacteria</taxon>
        <taxon>Candidatus Woykeibacteriota</taxon>
    </lineage>
</organism>
<sequence length="222" mass="25985">MAKITLIEPQKKNKERTNIFLDGQFSFGLSLALVYEKKLTIGQVLTEQQIADLVQADQVEKLTNKALRFLSFRPRSEKEIRDSLFLAEKRKRKEEKSEIESGNYEKSVDKVVDKLKKLDQIDDSEFARWWVEQRARFNPRGNPIVRGELFKKGINKEIIDEVLNKEGEEELALKFLEKKKQLLKRMDEGEIKTKMTQILVRRGFTWEIAKKAVDTLLEEGVK</sequence>
<dbReference type="InterPro" id="IPR053926">
    <property type="entry name" value="RecX_HTH_1st"/>
</dbReference>
<dbReference type="InterPro" id="IPR036388">
    <property type="entry name" value="WH-like_DNA-bd_sf"/>
</dbReference>
<evidence type="ECO:0000259" key="8">
    <source>
        <dbReference type="Pfam" id="PF21982"/>
    </source>
</evidence>
<dbReference type="GO" id="GO:0006282">
    <property type="term" value="P:regulation of DNA repair"/>
    <property type="evidence" value="ECO:0007669"/>
    <property type="project" value="UniProtKB-UniRule"/>
</dbReference>
<evidence type="ECO:0000256" key="5">
    <source>
        <dbReference type="HAMAP-Rule" id="MF_01114"/>
    </source>
</evidence>
<dbReference type="Pfam" id="PF21982">
    <property type="entry name" value="RecX_HTH1"/>
    <property type="match status" value="1"/>
</dbReference>
<dbReference type="STRING" id="1802593.A2172_03650"/>
<feature type="domain" description="RecX third three-helical" evidence="7">
    <location>
        <begin position="168"/>
        <end position="213"/>
    </location>
</feature>
<comment type="similarity">
    <text evidence="2 5">Belongs to the RecX family.</text>
</comment>
<keyword evidence="4 5" id="KW-0963">Cytoplasm</keyword>
<evidence type="ECO:0000313" key="10">
    <source>
        <dbReference type="Proteomes" id="UP000176631"/>
    </source>
</evidence>
<dbReference type="InterPro" id="IPR003783">
    <property type="entry name" value="Regulatory_RecX"/>
</dbReference>
<dbReference type="AlphaFoldDB" id="A0A1G1W5U3"/>
<gene>
    <name evidence="5" type="primary">recX</name>
    <name evidence="9" type="ORF">A2172_03650</name>
</gene>
<evidence type="ECO:0000256" key="2">
    <source>
        <dbReference type="ARBA" id="ARBA00009695"/>
    </source>
</evidence>
<evidence type="ECO:0000256" key="3">
    <source>
        <dbReference type="ARBA" id="ARBA00018111"/>
    </source>
</evidence>
<evidence type="ECO:0000256" key="4">
    <source>
        <dbReference type="ARBA" id="ARBA00022490"/>
    </source>
</evidence>
<comment type="subcellular location">
    <subcellularLocation>
        <location evidence="1 5">Cytoplasm</location>
    </subcellularLocation>
</comment>
<name>A0A1G1W5U3_9BACT</name>
<accession>A0A1G1W5U3</accession>
<proteinExistence type="inferred from homology"/>
<dbReference type="EMBL" id="MHCP01000030">
    <property type="protein sequence ID" value="OGY23001.1"/>
    <property type="molecule type" value="Genomic_DNA"/>
</dbReference>
<evidence type="ECO:0000313" key="9">
    <source>
        <dbReference type="EMBL" id="OGY23001.1"/>
    </source>
</evidence>
<dbReference type="InterPro" id="IPR053925">
    <property type="entry name" value="RecX_HTH_3rd"/>
</dbReference>
<feature type="domain" description="RecX first three-helical" evidence="8">
    <location>
        <begin position="64"/>
        <end position="84"/>
    </location>
</feature>